<evidence type="ECO:0000256" key="12">
    <source>
        <dbReference type="ARBA" id="ARBA00023012"/>
    </source>
</evidence>
<dbReference type="CDD" id="cd00082">
    <property type="entry name" value="HisKA"/>
    <property type="match status" value="1"/>
</dbReference>
<feature type="coiled-coil region" evidence="18">
    <location>
        <begin position="1000"/>
        <end position="1069"/>
    </location>
</feature>
<dbReference type="PANTHER" id="PTHR45339:SF1">
    <property type="entry name" value="HYBRID SIGNAL TRANSDUCTION HISTIDINE KINASE J"/>
    <property type="match status" value="1"/>
</dbReference>
<evidence type="ECO:0000256" key="18">
    <source>
        <dbReference type="SAM" id="Coils"/>
    </source>
</evidence>
<protein>
    <recommendedName>
        <fullName evidence="15">Sensory/regulatory protein RpfC</fullName>
        <ecNumber evidence="3">2.7.13.3</ecNumber>
    </recommendedName>
</protein>
<evidence type="ECO:0000256" key="4">
    <source>
        <dbReference type="ARBA" id="ARBA00022475"/>
    </source>
</evidence>
<dbReference type="FunFam" id="1.10.287.130:FF:000002">
    <property type="entry name" value="Two-component osmosensing histidine kinase"/>
    <property type="match status" value="1"/>
</dbReference>
<dbReference type="InterPro" id="IPR036097">
    <property type="entry name" value="HisK_dim/P_sf"/>
</dbReference>
<reference evidence="24 25" key="1">
    <citation type="submission" date="2017-06" db="EMBL/GenBank/DDBJ databases">
        <authorList>
            <person name="Kim H.J."/>
            <person name="Triplett B.A."/>
        </authorList>
    </citation>
    <scope>NUCLEOTIDE SEQUENCE [LARGE SCALE GENOMIC DNA]</scope>
    <source>
        <strain evidence="24 25">DSM 19307</strain>
    </source>
</reference>
<accession>A0A239K083</accession>
<dbReference type="PROSITE" id="PS50109">
    <property type="entry name" value="HIS_KIN"/>
    <property type="match status" value="1"/>
</dbReference>
<evidence type="ECO:0000259" key="22">
    <source>
        <dbReference type="PROSITE" id="PS50113"/>
    </source>
</evidence>
<feature type="domain" description="PAC" evidence="22">
    <location>
        <begin position="409"/>
        <end position="461"/>
    </location>
</feature>
<dbReference type="NCBIfam" id="TIGR00229">
    <property type="entry name" value="sensory_box"/>
    <property type="match status" value="3"/>
</dbReference>
<keyword evidence="5 17" id="KW-0597">Phosphoprotein</keyword>
<dbReference type="Pfam" id="PF00512">
    <property type="entry name" value="HisKA"/>
    <property type="match status" value="1"/>
</dbReference>
<dbReference type="PROSITE" id="PS50112">
    <property type="entry name" value="PAS"/>
    <property type="match status" value="2"/>
</dbReference>
<dbReference type="InterPro" id="IPR029016">
    <property type="entry name" value="GAF-like_dom_sf"/>
</dbReference>
<evidence type="ECO:0000256" key="1">
    <source>
        <dbReference type="ARBA" id="ARBA00000085"/>
    </source>
</evidence>
<dbReference type="Gene3D" id="3.30.565.10">
    <property type="entry name" value="Histidine kinase-like ATPase, C-terminal domain"/>
    <property type="match status" value="1"/>
</dbReference>
<dbReference type="GO" id="GO:0000155">
    <property type="term" value="F:phosphorelay sensor kinase activity"/>
    <property type="evidence" value="ECO:0007669"/>
    <property type="project" value="InterPro"/>
</dbReference>
<dbReference type="SMART" id="SM00387">
    <property type="entry name" value="HATPase_c"/>
    <property type="match status" value="1"/>
</dbReference>
<dbReference type="SMART" id="SM00073">
    <property type="entry name" value="HPT"/>
    <property type="match status" value="1"/>
</dbReference>
<dbReference type="SMART" id="SM00448">
    <property type="entry name" value="REC"/>
    <property type="match status" value="1"/>
</dbReference>
<evidence type="ECO:0000256" key="16">
    <source>
        <dbReference type="PROSITE-ProRule" id="PRU00110"/>
    </source>
</evidence>
<evidence type="ECO:0000256" key="13">
    <source>
        <dbReference type="ARBA" id="ARBA00023136"/>
    </source>
</evidence>
<dbReference type="InterPro" id="IPR005467">
    <property type="entry name" value="His_kinase_dom"/>
</dbReference>
<comment type="catalytic activity">
    <reaction evidence="1">
        <text>ATP + protein L-histidine = ADP + protein N-phospho-L-histidine.</text>
        <dbReference type="EC" id="2.7.13.3"/>
    </reaction>
</comment>
<dbReference type="PANTHER" id="PTHR45339">
    <property type="entry name" value="HYBRID SIGNAL TRANSDUCTION HISTIDINE KINASE J"/>
    <property type="match status" value="1"/>
</dbReference>
<feature type="domain" description="Histidine kinase" evidence="19">
    <location>
        <begin position="602"/>
        <end position="824"/>
    </location>
</feature>
<evidence type="ECO:0000256" key="14">
    <source>
        <dbReference type="ARBA" id="ARBA00064003"/>
    </source>
</evidence>
<dbReference type="Pfam" id="PF13426">
    <property type="entry name" value="PAS_9"/>
    <property type="match status" value="3"/>
</dbReference>
<dbReference type="PROSITE" id="PS50110">
    <property type="entry name" value="RESPONSE_REGULATORY"/>
    <property type="match status" value="1"/>
</dbReference>
<comment type="subcellular location">
    <subcellularLocation>
        <location evidence="2">Cell membrane</location>
        <topology evidence="2">Multi-pass membrane protein</topology>
    </subcellularLocation>
</comment>
<feature type="domain" description="Response regulatory" evidence="20">
    <location>
        <begin position="849"/>
        <end position="965"/>
    </location>
</feature>
<keyword evidence="7" id="KW-0812">Transmembrane</keyword>
<evidence type="ECO:0000259" key="23">
    <source>
        <dbReference type="PROSITE" id="PS50894"/>
    </source>
</evidence>
<keyword evidence="8" id="KW-0547">Nucleotide-binding</keyword>
<keyword evidence="12" id="KW-0902">Two-component regulatory system</keyword>
<evidence type="ECO:0000259" key="21">
    <source>
        <dbReference type="PROSITE" id="PS50112"/>
    </source>
</evidence>
<dbReference type="InterPro" id="IPR008207">
    <property type="entry name" value="Sig_transdc_His_kin_Hpt_dom"/>
</dbReference>
<dbReference type="EMBL" id="FZPD01000004">
    <property type="protein sequence ID" value="SNT11441.1"/>
    <property type="molecule type" value="Genomic_DNA"/>
</dbReference>
<dbReference type="Gene3D" id="1.20.120.160">
    <property type="entry name" value="HPT domain"/>
    <property type="match status" value="1"/>
</dbReference>
<feature type="domain" description="PAS" evidence="21">
    <location>
        <begin position="462"/>
        <end position="506"/>
    </location>
</feature>
<evidence type="ECO:0000256" key="3">
    <source>
        <dbReference type="ARBA" id="ARBA00012438"/>
    </source>
</evidence>
<evidence type="ECO:0000259" key="20">
    <source>
        <dbReference type="PROSITE" id="PS50110"/>
    </source>
</evidence>
<dbReference type="SUPFAM" id="SSF55874">
    <property type="entry name" value="ATPase domain of HSP90 chaperone/DNA topoisomerase II/histidine kinase"/>
    <property type="match status" value="1"/>
</dbReference>
<feature type="domain" description="PAS" evidence="21">
    <location>
        <begin position="47"/>
        <end position="118"/>
    </location>
</feature>
<dbReference type="SUPFAM" id="SSF47226">
    <property type="entry name" value="Histidine-containing phosphotransfer domain, HPT domain"/>
    <property type="match status" value="1"/>
</dbReference>
<comment type="subunit">
    <text evidence="14">At low DSF concentrations, interacts with RpfF.</text>
</comment>
<evidence type="ECO:0000256" key="15">
    <source>
        <dbReference type="ARBA" id="ARBA00068150"/>
    </source>
</evidence>
<dbReference type="EC" id="2.7.13.3" evidence="3"/>
<keyword evidence="6" id="KW-0808">Transferase</keyword>
<keyword evidence="18" id="KW-0175">Coiled coil</keyword>
<evidence type="ECO:0000256" key="2">
    <source>
        <dbReference type="ARBA" id="ARBA00004651"/>
    </source>
</evidence>
<feature type="domain" description="HPt" evidence="23">
    <location>
        <begin position="999"/>
        <end position="1097"/>
    </location>
</feature>
<evidence type="ECO:0000256" key="8">
    <source>
        <dbReference type="ARBA" id="ARBA00022741"/>
    </source>
</evidence>
<dbReference type="InterPro" id="IPR035965">
    <property type="entry name" value="PAS-like_dom_sf"/>
</dbReference>
<dbReference type="InterPro" id="IPR000014">
    <property type="entry name" value="PAS"/>
</dbReference>
<keyword evidence="4" id="KW-1003">Cell membrane</keyword>
<gene>
    <name evidence="24" type="ORF">SAMN05421640_2340</name>
</gene>
<dbReference type="PRINTS" id="PR00344">
    <property type="entry name" value="BCTRLSENSOR"/>
</dbReference>
<dbReference type="SMART" id="SM00091">
    <property type="entry name" value="PAS"/>
    <property type="match status" value="3"/>
</dbReference>
<evidence type="ECO:0000256" key="10">
    <source>
        <dbReference type="ARBA" id="ARBA00022840"/>
    </source>
</evidence>
<dbReference type="SMART" id="SM00086">
    <property type="entry name" value="PAC"/>
    <property type="match status" value="3"/>
</dbReference>
<dbReference type="Gene3D" id="3.40.50.2300">
    <property type="match status" value="1"/>
</dbReference>
<dbReference type="AlphaFoldDB" id="A0A239K083"/>
<dbReference type="Pfam" id="PF02518">
    <property type="entry name" value="HATPase_c"/>
    <property type="match status" value="1"/>
</dbReference>
<evidence type="ECO:0000259" key="19">
    <source>
        <dbReference type="PROSITE" id="PS50109"/>
    </source>
</evidence>
<dbReference type="InterPro" id="IPR004358">
    <property type="entry name" value="Sig_transdc_His_kin-like_C"/>
</dbReference>
<dbReference type="PROSITE" id="PS50894">
    <property type="entry name" value="HPT"/>
    <property type="match status" value="1"/>
</dbReference>
<dbReference type="Gene3D" id="3.30.450.20">
    <property type="entry name" value="PAS domain"/>
    <property type="match status" value="3"/>
</dbReference>
<dbReference type="Pfam" id="PF01627">
    <property type="entry name" value="Hpt"/>
    <property type="match status" value="1"/>
</dbReference>
<feature type="coiled-coil region" evidence="18">
    <location>
        <begin position="5"/>
        <end position="46"/>
    </location>
</feature>
<keyword evidence="11" id="KW-1133">Transmembrane helix</keyword>
<evidence type="ECO:0000313" key="24">
    <source>
        <dbReference type="EMBL" id="SNT11441.1"/>
    </source>
</evidence>
<dbReference type="CDD" id="cd16922">
    <property type="entry name" value="HATPase_EvgS-ArcB-TorS-like"/>
    <property type="match status" value="1"/>
</dbReference>
<dbReference type="Pfam" id="PF00072">
    <property type="entry name" value="Response_reg"/>
    <property type="match status" value="1"/>
</dbReference>
<dbReference type="InterPro" id="IPR003661">
    <property type="entry name" value="HisK_dim/P_dom"/>
</dbReference>
<dbReference type="Gene3D" id="1.10.287.130">
    <property type="match status" value="1"/>
</dbReference>
<proteinExistence type="predicted"/>
<dbReference type="SUPFAM" id="SSF52172">
    <property type="entry name" value="CheY-like"/>
    <property type="match status" value="1"/>
</dbReference>
<keyword evidence="25" id="KW-1185">Reference proteome</keyword>
<dbReference type="GO" id="GO:0005524">
    <property type="term" value="F:ATP binding"/>
    <property type="evidence" value="ECO:0007669"/>
    <property type="project" value="UniProtKB-KW"/>
</dbReference>
<dbReference type="CDD" id="cd00088">
    <property type="entry name" value="HPT"/>
    <property type="match status" value="1"/>
</dbReference>
<dbReference type="Proteomes" id="UP000198393">
    <property type="component" value="Unassembled WGS sequence"/>
</dbReference>
<keyword evidence="9" id="KW-0418">Kinase</keyword>
<evidence type="ECO:0000256" key="6">
    <source>
        <dbReference type="ARBA" id="ARBA00022679"/>
    </source>
</evidence>
<keyword evidence="13" id="KW-0472">Membrane</keyword>
<name>A0A239K083_EKHLU</name>
<sequence>MAILYKGLVLDMAEVENDINQLKKKIANLEAQLDNTQRDYYTLVEKTNQNLKDLFDNSNDLIIIFKRTGEIRFANEAVKKKLGYDEDEITSMKFLEAVHHEYQRGTLQNILKITAGSRFERFETVLISRSGKNIYVTGKMTSVFENDEPVEYRCVFYDITERIRAESAQSLYYQIANITITENDLEQLYKNIYHQLNQMLKVQNFHISLQEGKKYQQIFFINEKADAHDFTLDVDRSLMDYTLQRDRSLIIYQDGIEKISQQEGIDFKDPIPKIWLGIIIRTATDTGVMSICSYQDQSAFNNKDLELLDYIGGQISLAMERQHKEEKIENQAATLGAIFDSSTHEIWSVDKKFRFTSFNQNYEVAFKKYYGFKPKIGTSITEVANDQLTDDIRDFWMSKYEEAFTGKFINFQTNNLDKKGKMVWREVFVNPIFLPNGRIEELSIIANDITEKKESESALIASEEKFRTIFESFQDIYFRCNMEGIITMISPSVQEVLSYSPDQVINMPVMQFADKARQVREIGARIKKENRIRNVEGTLNTAHGKKLQFLFNIRLIHKDDGSVEIEGVARDISQLKKTNEELKRAKEMAERSLKIKERFLANMSHEIRTPMNGIIGMIDLLASTKLNGEQSEYVKTINKSSQTLLNILNDILDLSKIEAGKMDLRQQPLHLVKTIEKVYDLFSQQASSKDNNLFYHIDDRIPEWVIGDETRLIQVLSNLTSNAIKFSENKGNINMSIRLLKKRGKQYVFKVAIKDSGIGISDEDQKSLFQSFHQLDNSSTKNFGGTGLGLAISRELVKSMKGEIGVVSTPGLGSTFWFTFMGEEVSEDQINTAQPDKPFTKEFTGKQPKILLVDDNDVNRKVASSIMIKSGCQIEEAYDGFHAIEKVEKTNFDLIFMDIQMPKMDGIKATQEIRKLKYGSNTPIIAMTAYSMEEDRERFLKAGLDDYLAKPIKADMLIDKVKKWVDFKPIEVSIESIVEKAEDLAINQNTLNQLAKFGGYELIESTLKEFEEEAEELVANTEKHLSSEDYEKMRGELHTLKGNAGTLGVEKLSKQAASMEKRLKENKFEGMEGEVQHLKALFQEFKESSQNLLVTNE</sequence>
<dbReference type="SUPFAM" id="SSF55781">
    <property type="entry name" value="GAF domain-like"/>
    <property type="match status" value="1"/>
</dbReference>
<organism evidence="24 25">
    <name type="scientific">Ekhidna lutea</name>
    <dbReference type="NCBI Taxonomy" id="447679"/>
    <lineage>
        <taxon>Bacteria</taxon>
        <taxon>Pseudomonadati</taxon>
        <taxon>Bacteroidota</taxon>
        <taxon>Cytophagia</taxon>
        <taxon>Cytophagales</taxon>
        <taxon>Reichenbachiellaceae</taxon>
        <taxon>Ekhidna</taxon>
    </lineage>
</organism>
<dbReference type="InterPro" id="IPR036890">
    <property type="entry name" value="HATPase_C_sf"/>
</dbReference>
<dbReference type="GO" id="GO:0005886">
    <property type="term" value="C:plasma membrane"/>
    <property type="evidence" value="ECO:0007669"/>
    <property type="project" value="UniProtKB-SubCell"/>
</dbReference>
<feature type="coiled-coil region" evidence="18">
    <location>
        <begin position="565"/>
        <end position="595"/>
    </location>
</feature>
<evidence type="ECO:0000313" key="25">
    <source>
        <dbReference type="Proteomes" id="UP000198393"/>
    </source>
</evidence>
<dbReference type="InterPro" id="IPR001789">
    <property type="entry name" value="Sig_transdc_resp-reg_receiver"/>
</dbReference>
<evidence type="ECO:0000256" key="11">
    <source>
        <dbReference type="ARBA" id="ARBA00022989"/>
    </source>
</evidence>
<dbReference type="OrthoDB" id="9811889at2"/>
<dbReference type="CDD" id="cd17546">
    <property type="entry name" value="REC_hyHK_CKI1_RcsC-like"/>
    <property type="match status" value="1"/>
</dbReference>
<evidence type="ECO:0000256" key="9">
    <source>
        <dbReference type="ARBA" id="ARBA00022777"/>
    </source>
</evidence>
<dbReference type="FunFam" id="3.30.565.10:FF:000010">
    <property type="entry name" value="Sensor histidine kinase RcsC"/>
    <property type="match status" value="1"/>
</dbReference>
<feature type="domain" description="PAC" evidence="22">
    <location>
        <begin position="533"/>
        <end position="584"/>
    </location>
</feature>
<dbReference type="InterPro" id="IPR036641">
    <property type="entry name" value="HPT_dom_sf"/>
</dbReference>
<evidence type="ECO:0000256" key="5">
    <source>
        <dbReference type="ARBA" id="ARBA00022553"/>
    </source>
</evidence>
<dbReference type="SMART" id="SM00388">
    <property type="entry name" value="HisKA"/>
    <property type="match status" value="1"/>
</dbReference>
<dbReference type="InterPro" id="IPR011006">
    <property type="entry name" value="CheY-like_superfamily"/>
</dbReference>
<evidence type="ECO:0000256" key="7">
    <source>
        <dbReference type="ARBA" id="ARBA00022692"/>
    </source>
</evidence>
<dbReference type="PROSITE" id="PS50113">
    <property type="entry name" value="PAC"/>
    <property type="match status" value="2"/>
</dbReference>
<dbReference type="InterPro" id="IPR000700">
    <property type="entry name" value="PAS-assoc_C"/>
</dbReference>
<feature type="modified residue" description="4-aspartylphosphate" evidence="17">
    <location>
        <position position="898"/>
    </location>
</feature>
<feature type="modified residue" description="Phosphohistidine" evidence="16">
    <location>
        <position position="1038"/>
    </location>
</feature>
<keyword evidence="10" id="KW-0067">ATP-binding</keyword>
<dbReference type="Gene3D" id="3.30.450.40">
    <property type="match status" value="1"/>
</dbReference>
<dbReference type="SUPFAM" id="SSF47384">
    <property type="entry name" value="Homodimeric domain of signal transducing histidine kinase"/>
    <property type="match status" value="1"/>
</dbReference>
<evidence type="ECO:0000256" key="17">
    <source>
        <dbReference type="PROSITE-ProRule" id="PRU00169"/>
    </source>
</evidence>
<dbReference type="InterPro" id="IPR001610">
    <property type="entry name" value="PAC"/>
</dbReference>
<dbReference type="SUPFAM" id="SSF55785">
    <property type="entry name" value="PYP-like sensor domain (PAS domain)"/>
    <property type="match status" value="3"/>
</dbReference>
<dbReference type="CDD" id="cd00130">
    <property type="entry name" value="PAS"/>
    <property type="match status" value="3"/>
</dbReference>
<dbReference type="InterPro" id="IPR003594">
    <property type="entry name" value="HATPase_dom"/>
</dbReference>